<dbReference type="SUPFAM" id="SSF52096">
    <property type="entry name" value="ClpP/crotonase"/>
    <property type="match status" value="1"/>
</dbReference>
<organism evidence="1 2">
    <name type="scientific">Shimia gijangensis</name>
    <dbReference type="NCBI Taxonomy" id="1470563"/>
    <lineage>
        <taxon>Bacteria</taxon>
        <taxon>Pseudomonadati</taxon>
        <taxon>Pseudomonadota</taxon>
        <taxon>Alphaproteobacteria</taxon>
        <taxon>Rhodobacterales</taxon>
        <taxon>Roseobacteraceae</taxon>
    </lineage>
</organism>
<dbReference type="RefSeq" id="WP_139280646.1">
    <property type="nucleotide sequence ID" value="NZ_FQZQ01000004.1"/>
</dbReference>
<dbReference type="STRING" id="1470563.SAMN05444000_104232"/>
<dbReference type="AlphaFoldDB" id="A0A1M6G254"/>
<keyword evidence="2" id="KW-1185">Reference proteome</keyword>
<dbReference type="OrthoDB" id="9767116at2"/>
<gene>
    <name evidence="1" type="ORF">SAMN05444000_104232</name>
</gene>
<name>A0A1M6G254_9RHOB</name>
<proteinExistence type="predicted"/>
<accession>A0A1M6G254</accession>
<protein>
    <submittedName>
        <fullName evidence="1">Uncharacterized protein</fullName>
    </submittedName>
</protein>
<dbReference type="EMBL" id="FQZQ01000004">
    <property type="protein sequence ID" value="SHJ03942.1"/>
    <property type="molecule type" value="Genomic_DNA"/>
</dbReference>
<evidence type="ECO:0000313" key="2">
    <source>
        <dbReference type="Proteomes" id="UP000183982"/>
    </source>
</evidence>
<sequence>MTSNQFQFSLSLLASVAVLGVALNSKVVLAAELEMTEVPEMYCFGTLRGVLERGDADRIKPVLEDRRVANGKRLCLDSPGGSLVEGVRLAELLIETRRGTAIDKGAQCESACALAFMGGASKRRE</sequence>
<reference evidence="2" key="1">
    <citation type="submission" date="2016-11" db="EMBL/GenBank/DDBJ databases">
        <authorList>
            <person name="Varghese N."/>
            <person name="Submissions S."/>
        </authorList>
    </citation>
    <scope>NUCLEOTIDE SEQUENCE [LARGE SCALE GENOMIC DNA]</scope>
    <source>
        <strain evidence="2">DSM 100564</strain>
    </source>
</reference>
<evidence type="ECO:0000313" key="1">
    <source>
        <dbReference type="EMBL" id="SHJ03942.1"/>
    </source>
</evidence>
<dbReference type="Proteomes" id="UP000183982">
    <property type="component" value="Unassembled WGS sequence"/>
</dbReference>
<dbReference type="InterPro" id="IPR029045">
    <property type="entry name" value="ClpP/crotonase-like_dom_sf"/>
</dbReference>